<reference evidence="7" key="1">
    <citation type="submission" date="2023-05" db="EMBL/GenBank/DDBJ databases">
        <title>Sedimentitalea sp. nov. JM2-8.</title>
        <authorList>
            <person name="Huang J."/>
        </authorList>
    </citation>
    <scope>NUCLEOTIDE SEQUENCE [LARGE SCALE GENOMIC DNA]</scope>
    <source>
        <strain evidence="7">KHS03</strain>
    </source>
</reference>
<dbReference type="CDD" id="cd08432">
    <property type="entry name" value="PBP2_GcdR_TrpI_HvrB_AmpR_like"/>
    <property type="match status" value="1"/>
</dbReference>
<name>A0ABU3VH89_9RHOB</name>
<organism evidence="6 7">
    <name type="scientific">Sedimentitalea todarodis</name>
    <dbReference type="NCBI Taxonomy" id="1631240"/>
    <lineage>
        <taxon>Bacteria</taxon>
        <taxon>Pseudomonadati</taxon>
        <taxon>Pseudomonadota</taxon>
        <taxon>Alphaproteobacteria</taxon>
        <taxon>Rhodobacterales</taxon>
        <taxon>Paracoccaceae</taxon>
        <taxon>Sedimentitalea</taxon>
    </lineage>
</organism>
<dbReference type="Gene3D" id="1.10.10.10">
    <property type="entry name" value="Winged helix-like DNA-binding domain superfamily/Winged helix DNA-binding domain"/>
    <property type="match status" value="1"/>
</dbReference>
<dbReference type="PANTHER" id="PTHR30537">
    <property type="entry name" value="HTH-TYPE TRANSCRIPTIONAL REGULATOR"/>
    <property type="match status" value="1"/>
</dbReference>
<dbReference type="EMBL" id="JASMWN010000015">
    <property type="protein sequence ID" value="MDU9005556.1"/>
    <property type="molecule type" value="Genomic_DNA"/>
</dbReference>
<dbReference type="InterPro" id="IPR000847">
    <property type="entry name" value="LysR_HTH_N"/>
</dbReference>
<evidence type="ECO:0000256" key="1">
    <source>
        <dbReference type="ARBA" id="ARBA00009437"/>
    </source>
</evidence>
<sequence length="307" mass="34416">MKETSISLPPLDYMLAFEATAEAESFVAASKSLNISETAISRKVRLLELHYGVPFFLRGHRSISITPQGAVFLARIKPALDMLRDASRKTIADHRDRPVTLAATNSVAALWLMPRLQKFNQHNKHLKIMLVSSDDDNECLSDNVDLAILRGDGIWPGYDAQMLFGETVFPVCSPEYLEANPTVADPARIHTLDLIEVSSSHREWMNWRTWLESAGFAVKDLHQGSLFNTYPLSVQAAVEGLGIALGWGHLVDPLLQRQKLVRPLGSAKVRTDHGYYLLKSERKKGFDECRVVEELLLGFSAERTRYG</sequence>
<accession>A0ABU3VH89</accession>
<dbReference type="PANTHER" id="PTHR30537:SF26">
    <property type="entry name" value="GLYCINE CLEAVAGE SYSTEM TRANSCRIPTIONAL ACTIVATOR"/>
    <property type="match status" value="1"/>
</dbReference>
<keyword evidence="3" id="KW-0238">DNA-binding</keyword>
<keyword evidence="2" id="KW-0805">Transcription regulation</keyword>
<dbReference type="InterPro" id="IPR058163">
    <property type="entry name" value="LysR-type_TF_proteobact-type"/>
</dbReference>
<keyword evidence="7" id="KW-1185">Reference proteome</keyword>
<dbReference type="InterPro" id="IPR036388">
    <property type="entry name" value="WH-like_DNA-bd_sf"/>
</dbReference>
<evidence type="ECO:0000313" key="7">
    <source>
        <dbReference type="Proteomes" id="UP001255416"/>
    </source>
</evidence>
<comment type="caution">
    <text evidence="6">The sequence shown here is derived from an EMBL/GenBank/DDBJ whole genome shotgun (WGS) entry which is preliminary data.</text>
</comment>
<dbReference type="Pfam" id="PF03466">
    <property type="entry name" value="LysR_substrate"/>
    <property type="match status" value="1"/>
</dbReference>
<gene>
    <name evidence="6" type="ORF">QO231_17110</name>
</gene>
<dbReference type="SUPFAM" id="SSF53850">
    <property type="entry name" value="Periplasmic binding protein-like II"/>
    <property type="match status" value="1"/>
</dbReference>
<evidence type="ECO:0000256" key="4">
    <source>
        <dbReference type="ARBA" id="ARBA00023163"/>
    </source>
</evidence>
<evidence type="ECO:0000256" key="2">
    <source>
        <dbReference type="ARBA" id="ARBA00023015"/>
    </source>
</evidence>
<evidence type="ECO:0000313" key="6">
    <source>
        <dbReference type="EMBL" id="MDU9005556.1"/>
    </source>
</evidence>
<proteinExistence type="inferred from homology"/>
<dbReference type="Proteomes" id="UP001255416">
    <property type="component" value="Unassembled WGS sequence"/>
</dbReference>
<protein>
    <submittedName>
        <fullName evidence="6">LysR substrate-binding domain-containing protein</fullName>
    </submittedName>
</protein>
<dbReference type="Gene3D" id="3.40.190.10">
    <property type="entry name" value="Periplasmic binding protein-like II"/>
    <property type="match status" value="2"/>
</dbReference>
<dbReference type="InterPro" id="IPR036390">
    <property type="entry name" value="WH_DNA-bd_sf"/>
</dbReference>
<evidence type="ECO:0000259" key="5">
    <source>
        <dbReference type="PROSITE" id="PS50931"/>
    </source>
</evidence>
<comment type="similarity">
    <text evidence="1">Belongs to the LysR transcriptional regulatory family.</text>
</comment>
<evidence type="ECO:0000256" key="3">
    <source>
        <dbReference type="ARBA" id="ARBA00023125"/>
    </source>
</evidence>
<dbReference type="InterPro" id="IPR005119">
    <property type="entry name" value="LysR_subst-bd"/>
</dbReference>
<feature type="domain" description="HTH lysR-type" evidence="5">
    <location>
        <begin position="9"/>
        <end position="66"/>
    </location>
</feature>
<dbReference type="PROSITE" id="PS50931">
    <property type="entry name" value="HTH_LYSR"/>
    <property type="match status" value="1"/>
</dbReference>
<dbReference type="Pfam" id="PF00126">
    <property type="entry name" value="HTH_1"/>
    <property type="match status" value="1"/>
</dbReference>
<dbReference type="SUPFAM" id="SSF46785">
    <property type="entry name" value="Winged helix' DNA-binding domain"/>
    <property type="match status" value="1"/>
</dbReference>
<keyword evidence="4" id="KW-0804">Transcription</keyword>